<evidence type="ECO:0000313" key="18">
    <source>
        <dbReference type="Proteomes" id="UP001239213"/>
    </source>
</evidence>
<comment type="catalytic activity">
    <reaction evidence="14">
        <text>[(1-&gt;4)-beta-D-glucosyl]n+m + reduced acceptor + O2 = 4-dehydro-beta-D-glucosyl-[(1-&gt;4)-beta-D-glucosyl]n-1 + [(1-&gt;4)-beta-D-glucosyl]m + acceptor + H2O.</text>
        <dbReference type="EC" id="1.14.99.56"/>
    </reaction>
</comment>
<evidence type="ECO:0000256" key="7">
    <source>
        <dbReference type="ARBA" id="ARBA00023002"/>
    </source>
</evidence>
<gene>
    <name evidence="17" type="ORF">CCUS01_15033</name>
</gene>
<keyword evidence="6" id="KW-0136">Cellulose degradation</keyword>
<comment type="similarity">
    <text evidence="13">Belongs to the polysaccharide monooxygenase AA9 family.</text>
</comment>
<comment type="cofactor">
    <cofactor evidence="1">
        <name>Cu(2+)</name>
        <dbReference type="ChEBI" id="CHEBI:29036"/>
    </cofactor>
</comment>
<evidence type="ECO:0000313" key="17">
    <source>
        <dbReference type="EMBL" id="KAK1486842.1"/>
    </source>
</evidence>
<dbReference type="Gene3D" id="2.70.50.70">
    <property type="match status" value="1"/>
</dbReference>
<evidence type="ECO:0000256" key="5">
    <source>
        <dbReference type="ARBA" id="ARBA00022729"/>
    </source>
</evidence>
<dbReference type="EMBL" id="MPDP01000059">
    <property type="protein sequence ID" value="KAK1486842.1"/>
    <property type="molecule type" value="Genomic_DNA"/>
</dbReference>
<evidence type="ECO:0000256" key="4">
    <source>
        <dbReference type="ARBA" id="ARBA00022723"/>
    </source>
</evidence>
<keyword evidence="9" id="KW-0503">Monooxygenase</keyword>
<keyword evidence="11" id="KW-0119">Carbohydrate metabolism</keyword>
<evidence type="ECO:0000256" key="13">
    <source>
        <dbReference type="ARBA" id="ARBA00044502"/>
    </source>
</evidence>
<dbReference type="Pfam" id="PF03443">
    <property type="entry name" value="AA9"/>
    <property type="match status" value="1"/>
</dbReference>
<evidence type="ECO:0000256" key="9">
    <source>
        <dbReference type="ARBA" id="ARBA00023033"/>
    </source>
</evidence>
<organism evidence="17 18">
    <name type="scientific">Colletotrichum cuscutae</name>
    <dbReference type="NCBI Taxonomy" id="1209917"/>
    <lineage>
        <taxon>Eukaryota</taxon>
        <taxon>Fungi</taxon>
        <taxon>Dikarya</taxon>
        <taxon>Ascomycota</taxon>
        <taxon>Pezizomycotina</taxon>
        <taxon>Sordariomycetes</taxon>
        <taxon>Hypocreomycetidae</taxon>
        <taxon>Glomerellales</taxon>
        <taxon>Glomerellaceae</taxon>
        <taxon>Colletotrichum</taxon>
        <taxon>Colletotrichum acutatum species complex</taxon>
    </lineage>
</organism>
<keyword evidence="3" id="KW-0964">Secreted</keyword>
<keyword evidence="17" id="KW-0378">Hydrolase</keyword>
<keyword evidence="8" id="KW-0186">Copper</keyword>
<keyword evidence="10" id="KW-1015">Disulfide bond</keyword>
<accession>A0AAI9VF01</accession>
<dbReference type="Proteomes" id="UP001239213">
    <property type="component" value="Unassembled WGS sequence"/>
</dbReference>
<dbReference type="GO" id="GO:0005576">
    <property type="term" value="C:extracellular region"/>
    <property type="evidence" value="ECO:0007669"/>
    <property type="project" value="UniProtKB-SubCell"/>
</dbReference>
<keyword evidence="5" id="KW-0732">Signal</keyword>
<evidence type="ECO:0000256" key="11">
    <source>
        <dbReference type="ARBA" id="ARBA00023277"/>
    </source>
</evidence>
<evidence type="ECO:0000256" key="14">
    <source>
        <dbReference type="ARBA" id="ARBA00045077"/>
    </source>
</evidence>
<dbReference type="PANTHER" id="PTHR33353:SF10">
    <property type="entry name" value="ENDO-BETA-1,4-GLUCANASE D"/>
    <property type="match status" value="1"/>
</dbReference>
<evidence type="ECO:0000256" key="3">
    <source>
        <dbReference type="ARBA" id="ARBA00022525"/>
    </source>
</evidence>
<dbReference type="EC" id="1.14.99.56" evidence="15"/>
<protein>
    <recommendedName>
        <fullName evidence="15">lytic cellulose monooxygenase (C4-dehydrogenating)</fullName>
        <ecNumber evidence="15">1.14.99.56</ecNumber>
    </recommendedName>
</protein>
<evidence type="ECO:0000256" key="15">
    <source>
        <dbReference type="ARBA" id="ARBA00047174"/>
    </source>
</evidence>
<dbReference type="PANTHER" id="PTHR33353">
    <property type="entry name" value="PUTATIVE (AFU_ORTHOLOGUE AFUA_1G12560)-RELATED"/>
    <property type="match status" value="1"/>
</dbReference>
<evidence type="ECO:0000256" key="8">
    <source>
        <dbReference type="ARBA" id="ARBA00023008"/>
    </source>
</evidence>
<keyword evidence="12" id="KW-0624">Polysaccharide degradation</keyword>
<feature type="domain" description="Auxiliary Activity family 9 catalytic" evidence="16">
    <location>
        <begin position="27"/>
        <end position="227"/>
    </location>
</feature>
<proteinExistence type="inferred from homology"/>
<evidence type="ECO:0000256" key="1">
    <source>
        <dbReference type="ARBA" id="ARBA00001973"/>
    </source>
</evidence>
<comment type="caution">
    <text evidence="17">The sequence shown here is derived from an EMBL/GenBank/DDBJ whole genome shotgun (WGS) entry which is preliminary data.</text>
</comment>
<dbReference type="InterPro" id="IPR049892">
    <property type="entry name" value="AA9"/>
</dbReference>
<dbReference type="InterPro" id="IPR005103">
    <property type="entry name" value="AA9_LPMO"/>
</dbReference>
<dbReference type="CDD" id="cd21175">
    <property type="entry name" value="LPMO_AA9"/>
    <property type="match status" value="1"/>
</dbReference>
<name>A0AAI9VF01_9PEZI</name>
<dbReference type="GO" id="GO:0030245">
    <property type="term" value="P:cellulose catabolic process"/>
    <property type="evidence" value="ECO:0007669"/>
    <property type="project" value="UniProtKB-KW"/>
</dbReference>
<evidence type="ECO:0000256" key="2">
    <source>
        <dbReference type="ARBA" id="ARBA00004613"/>
    </source>
</evidence>
<keyword evidence="18" id="KW-1185">Reference proteome</keyword>
<reference evidence="17" key="1">
    <citation type="submission" date="2016-11" db="EMBL/GenBank/DDBJ databases">
        <title>The genome sequence of Colletotrichum cuscutae.</title>
        <authorList>
            <person name="Baroncelli R."/>
        </authorList>
    </citation>
    <scope>NUCLEOTIDE SEQUENCE</scope>
    <source>
        <strain evidence="17">IMI 304802</strain>
    </source>
</reference>
<evidence type="ECO:0000256" key="12">
    <source>
        <dbReference type="ARBA" id="ARBA00023326"/>
    </source>
</evidence>
<dbReference type="GO" id="GO:0046872">
    <property type="term" value="F:metal ion binding"/>
    <property type="evidence" value="ECO:0007669"/>
    <property type="project" value="UniProtKB-KW"/>
</dbReference>
<sequence length="308" mass="33539">MESCKSGFDISVTFSPSSLTRSSPSSYEGYSPQMQYKKPPPQVIGWSIPKDLSNGFVAVDKYADADIICHVGAEPAPIAAKVTAGSNVTVFWTDWPESHHGPMMDYLAPCNGDCAKVNKADLQFFKIDAVGVVDGAKAPGKWGSDDMLSNNKSWTMTIPASIAPGQYVLRHETIALHDAGREGGAQNYPQCLNIDVQGGGSEKPPGVKATELYKANDEGIKFNIYKDNLDYPMPGPPIMGAAQKPTRKMHGRLTGFCTNRVTVMYLYGRTFTTHDGTGWGGNLCFYWRAQLTSCYAGRAKTLFRKAVL</sequence>
<keyword evidence="7" id="KW-0560">Oxidoreductase</keyword>
<evidence type="ECO:0000256" key="10">
    <source>
        <dbReference type="ARBA" id="ARBA00023157"/>
    </source>
</evidence>
<keyword evidence="4" id="KW-0479">Metal-binding</keyword>
<dbReference type="GO" id="GO:0016787">
    <property type="term" value="F:hydrolase activity"/>
    <property type="evidence" value="ECO:0007669"/>
    <property type="project" value="UniProtKB-KW"/>
</dbReference>
<dbReference type="AlphaFoldDB" id="A0AAI9VF01"/>
<evidence type="ECO:0000256" key="6">
    <source>
        <dbReference type="ARBA" id="ARBA00023001"/>
    </source>
</evidence>
<comment type="subcellular location">
    <subcellularLocation>
        <location evidence="2">Secreted</location>
    </subcellularLocation>
</comment>
<evidence type="ECO:0000259" key="16">
    <source>
        <dbReference type="Pfam" id="PF03443"/>
    </source>
</evidence>
<dbReference type="GO" id="GO:0004497">
    <property type="term" value="F:monooxygenase activity"/>
    <property type="evidence" value="ECO:0007669"/>
    <property type="project" value="UniProtKB-KW"/>
</dbReference>